<evidence type="ECO:0000313" key="3">
    <source>
        <dbReference type="EMBL" id="SDF46041.1"/>
    </source>
</evidence>
<dbReference type="InterPro" id="IPR052710">
    <property type="entry name" value="CAAX_protease"/>
</dbReference>
<dbReference type="AlphaFoldDB" id="A0A1G7L9J5"/>
<feature type="transmembrane region" description="Helical" evidence="1">
    <location>
        <begin position="231"/>
        <end position="254"/>
    </location>
</feature>
<dbReference type="RefSeq" id="WP_092691278.1">
    <property type="nucleotide sequence ID" value="NZ_FNBK01000006.1"/>
</dbReference>
<evidence type="ECO:0000256" key="1">
    <source>
        <dbReference type="SAM" id="Phobius"/>
    </source>
</evidence>
<protein>
    <recommendedName>
        <fullName evidence="2">CAAX prenyl protease 2/Lysostaphin resistance protein A-like domain-containing protein</fullName>
    </recommendedName>
</protein>
<dbReference type="EMBL" id="FNBK01000006">
    <property type="protein sequence ID" value="SDF46041.1"/>
    <property type="molecule type" value="Genomic_DNA"/>
</dbReference>
<dbReference type="PANTHER" id="PTHR36435">
    <property type="entry name" value="SLR1288 PROTEIN"/>
    <property type="match status" value="1"/>
</dbReference>
<gene>
    <name evidence="3" type="ORF">SAMN05216218_106210</name>
</gene>
<feature type="transmembrane region" description="Helical" evidence="1">
    <location>
        <begin position="16"/>
        <end position="36"/>
    </location>
</feature>
<feature type="transmembrane region" description="Helical" evidence="1">
    <location>
        <begin position="77"/>
        <end position="98"/>
    </location>
</feature>
<evidence type="ECO:0000313" key="4">
    <source>
        <dbReference type="Proteomes" id="UP000199076"/>
    </source>
</evidence>
<proteinExistence type="predicted"/>
<feature type="transmembrane region" description="Helical" evidence="1">
    <location>
        <begin position="190"/>
        <end position="211"/>
    </location>
</feature>
<dbReference type="GO" id="GO:0080120">
    <property type="term" value="P:CAAX-box protein maturation"/>
    <property type="evidence" value="ECO:0007669"/>
    <property type="project" value="UniProtKB-ARBA"/>
</dbReference>
<keyword evidence="4" id="KW-1185">Reference proteome</keyword>
<dbReference type="Proteomes" id="UP000199076">
    <property type="component" value="Unassembled WGS sequence"/>
</dbReference>
<feature type="transmembrane region" description="Helical" evidence="1">
    <location>
        <begin position="359"/>
        <end position="379"/>
    </location>
</feature>
<dbReference type="GO" id="GO:0004175">
    <property type="term" value="F:endopeptidase activity"/>
    <property type="evidence" value="ECO:0007669"/>
    <property type="project" value="UniProtKB-ARBA"/>
</dbReference>
<accession>A0A1G7L9J5</accession>
<keyword evidence="1" id="KW-1133">Transmembrane helix</keyword>
<dbReference type="Pfam" id="PF02517">
    <property type="entry name" value="Rce1-like"/>
    <property type="match status" value="1"/>
</dbReference>
<dbReference type="STRING" id="660518.SAMN05216218_106210"/>
<feature type="transmembrane region" description="Helical" evidence="1">
    <location>
        <begin position="333"/>
        <end position="352"/>
    </location>
</feature>
<feature type="transmembrane region" description="Helical" evidence="1">
    <location>
        <begin position="274"/>
        <end position="294"/>
    </location>
</feature>
<dbReference type="InterPro" id="IPR003675">
    <property type="entry name" value="Rce1/LyrA-like_dom"/>
</dbReference>
<feature type="transmembrane region" description="Helical" evidence="1">
    <location>
        <begin position="42"/>
        <end position="65"/>
    </location>
</feature>
<keyword evidence="1" id="KW-0812">Transmembrane</keyword>
<dbReference type="OrthoDB" id="275779at2157"/>
<feature type="domain" description="CAAX prenyl protease 2/Lysostaphin resistance protein A-like" evidence="2">
    <location>
        <begin position="274"/>
        <end position="372"/>
    </location>
</feature>
<name>A0A1G7L9J5_9EURY</name>
<feature type="transmembrane region" description="Helical" evidence="1">
    <location>
        <begin position="110"/>
        <end position="135"/>
    </location>
</feature>
<dbReference type="PANTHER" id="PTHR36435:SF1">
    <property type="entry name" value="CAAX AMINO TERMINAL PROTEASE FAMILY PROTEIN"/>
    <property type="match status" value="1"/>
</dbReference>
<feature type="transmembrane region" description="Helical" evidence="1">
    <location>
        <begin position="147"/>
        <end position="170"/>
    </location>
</feature>
<feature type="transmembrane region" description="Helical" evidence="1">
    <location>
        <begin position="306"/>
        <end position="327"/>
    </location>
</feature>
<evidence type="ECO:0000259" key="2">
    <source>
        <dbReference type="Pfam" id="PF02517"/>
    </source>
</evidence>
<keyword evidence="1" id="KW-0472">Membrane</keyword>
<organism evidence="3 4">
    <name type="scientific">Halorientalis regularis</name>
    <dbReference type="NCBI Taxonomy" id="660518"/>
    <lineage>
        <taxon>Archaea</taxon>
        <taxon>Methanobacteriati</taxon>
        <taxon>Methanobacteriota</taxon>
        <taxon>Stenosarchaea group</taxon>
        <taxon>Halobacteria</taxon>
        <taxon>Halobacteriales</taxon>
        <taxon>Haloarculaceae</taxon>
        <taxon>Halorientalis</taxon>
    </lineage>
</organism>
<sequence>MAAVDTVDGRGPRTTAAPTTGLVLAGIALVASLFPWTGRTPIVAVPGIDGSVVGLALGAAAALTFSLRRHGTVDRRIGATAAGFLSAALFGYALYQLMRPAIGTDVVPDVGIGLPMAAVAGLGAAVVAVADYDAIDDDAFWGRTKGFAVALVLGGGAFAGLFVGQLVALIPVSVGGALLGVSVDPRTSPIALAVLTAFSYLGSVGFVALYLYGRDLSLDYLDVGIPSARGLLVAVGGLFALLLLLGTITTLVQQLGLPSSDSQIQQRAMENPTLALYFVVLSVLVIAPVEELAYRNVVQKYLYESFTERSAVVLGAAVFAAVHFSQYQNANPLATLTTLTVIFLLSLLLGYVYYRTENLVVPILVHGAFNALQFLAVYLQATGRIPTA</sequence>
<reference evidence="4" key="1">
    <citation type="submission" date="2016-10" db="EMBL/GenBank/DDBJ databases">
        <authorList>
            <person name="Varghese N."/>
            <person name="Submissions S."/>
        </authorList>
    </citation>
    <scope>NUCLEOTIDE SEQUENCE [LARGE SCALE GENOMIC DNA]</scope>
    <source>
        <strain evidence="4">IBRC-M 10760</strain>
    </source>
</reference>